<sequence length="141" mass="15377">MATSDYHRRGCEKAIKQARNDNPNLSATTINASQSRTKHAQHSDEVGQRGCKCCVSTDATCVQRYTVCTATRTFPRSPLGFGMTRGVIVARPTDKWTRATDTANQFHMTDLSVWSSEGGQPPGAGSQANHFHGNETSFANK</sequence>
<feature type="region of interest" description="Disordered" evidence="1">
    <location>
        <begin position="115"/>
        <end position="141"/>
    </location>
</feature>
<comment type="caution">
    <text evidence="2">The sequence shown here is derived from an EMBL/GenBank/DDBJ whole genome shotgun (WGS) entry which is preliminary data.</text>
</comment>
<evidence type="ECO:0000256" key="1">
    <source>
        <dbReference type="SAM" id="MobiDB-lite"/>
    </source>
</evidence>
<dbReference type="Proteomes" id="UP001519460">
    <property type="component" value="Unassembled WGS sequence"/>
</dbReference>
<gene>
    <name evidence="2" type="ORF">BaRGS_00002896</name>
</gene>
<evidence type="ECO:0000313" key="3">
    <source>
        <dbReference type="Proteomes" id="UP001519460"/>
    </source>
</evidence>
<proteinExistence type="predicted"/>
<keyword evidence="3" id="KW-1185">Reference proteome</keyword>
<organism evidence="2 3">
    <name type="scientific">Batillaria attramentaria</name>
    <dbReference type="NCBI Taxonomy" id="370345"/>
    <lineage>
        <taxon>Eukaryota</taxon>
        <taxon>Metazoa</taxon>
        <taxon>Spiralia</taxon>
        <taxon>Lophotrochozoa</taxon>
        <taxon>Mollusca</taxon>
        <taxon>Gastropoda</taxon>
        <taxon>Caenogastropoda</taxon>
        <taxon>Sorbeoconcha</taxon>
        <taxon>Cerithioidea</taxon>
        <taxon>Batillariidae</taxon>
        <taxon>Batillaria</taxon>
    </lineage>
</organism>
<protein>
    <submittedName>
        <fullName evidence="2">Uncharacterized protein</fullName>
    </submittedName>
</protein>
<evidence type="ECO:0000313" key="2">
    <source>
        <dbReference type="EMBL" id="KAK7505625.1"/>
    </source>
</evidence>
<accession>A0ABD0M129</accession>
<name>A0ABD0M129_9CAEN</name>
<reference evidence="2 3" key="1">
    <citation type="journal article" date="2023" name="Sci. Data">
        <title>Genome assembly of the Korean intertidal mud-creeper Batillaria attramentaria.</title>
        <authorList>
            <person name="Patra A.K."/>
            <person name="Ho P.T."/>
            <person name="Jun S."/>
            <person name="Lee S.J."/>
            <person name="Kim Y."/>
            <person name="Won Y.J."/>
        </authorList>
    </citation>
    <scope>NUCLEOTIDE SEQUENCE [LARGE SCALE GENOMIC DNA]</scope>
    <source>
        <strain evidence="2">Wonlab-2016</strain>
    </source>
</reference>
<dbReference type="EMBL" id="JACVVK020000009">
    <property type="protein sequence ID" value="KAK7505625.1"/>
    <property type="molecule type" value="Genomic_DNA"/>
</dbReference>
<dbReference type="AlphaFoldDB" id="A0ABD0M129"/>
<feature type="compositionally biased region" description="Polar residues" evidence="1">
    <location>
        <begin position="126"/>
        <end position="141"/>
    </location>
</feature>